<dbReference type="EMBL" id="JARKIF010000032">
    <property type="protein sequence ID" value="KAJ7611676.1"/>
    <property type="molecule type" value="Genomic_DNA"/>
</dbReference>
<dbReference type="Proteomes" id="UP001221142">
    <property type="component" value="Unassembled WGS sequence"/>
</dbReference>
<organism evidence="2 3">
    <name type="scientific">Roridomyces roridus</name>
    <dbReference type="NCBI Taxonomy" id="1738132"/>
    <lineage>
        <taxon>Eukaryota</taxon>
        <taxon>Fungi</taxon>
        <taxon>Dikarya</taxon>
        <taxon>Basidiomycota</taxon>
        <taxon>Agaricomycotina</taxon>
        <taxon>Agaricomycetes</taxon>
        <taxon>Agaricomycetidae</taxon>
        <taxon>Agaricales</taxon>
        <taxon>Marasmiineae</taxon>
        <taxon>Mycenaceae</taxon>
        <taxon>Roridomyces</taxon>
    </lineage>
</organism>
<evidence type="ECO:0000256" key="1">
    <source>
        <dbReference type="ARBA" id="ARBA00022679"/>
    </source>
</evidence>
<dbReference type="InterPro" id="IPR051283">
    <property type="entry name" value="Sec_Metabolite_Acyltrans"/>
</dbReference>
<gene>
    <name evidence="2" type="ORF">FB45DRAFT_940655</name>
</gene>
<dbReference type="GO" id="GO:0016740">
    <property type="term" value="F:transferase activity"/>
    <property type="evidence" value="ECO:0007669"/>
    <property type="project" value="UniProtKB-KW"/>
</dbReference>
<name>A0AAD7B6K4_9AGAR</name>
<dbReference type="Gene3D" id="3.30.559.10">
    <property type="entry name" value="Chloramphenicol acetyltransferase-like domain"/>
    <property type="match status" value="2"/>
</dbReference>
<protein>
    <submittedName>
        <fullName evidence="2">Transferase family-domain-containing protein</fullName>
    </submittedName>
</protein>
<evidence type="ECO:0000313" key="3">
    <source>
        <dbReference type="Proteomes" id="UP001221142"/>
    </source>
</evidence>
<keyword evidence="1 2" id="KW-0808">Transferase</keyword>
<dbReference type="PANTHER" id="PTHR31896:SF64">
    <property type="entry name" value="TRICHOTHECENE 3-O-ACETYLTRANSFERASE"/>
    <property type="match status" value="1"/>
</dbReference>
<evidence type="ECO:0000313" key="2">
    <source>
        <dbReference type="EMBL" id="KAJ7611676.1"/>
    </source>
</evidence>
<dbReference type="Pfam" id="PF02458">
    <property type="entry name" value="Transferase"/>
    <property type="match status" value="1"/>
</dbReference>
<proteinExistence type="predicted"/>
<dbReference type="PANTHER" id="PTHR31896">
    <property type="entry name" value="FAMILY REGULATORY PROTEIN, PUTATIVE (AFU_ORTHOLOGUE AFUA_3G14730)-RELATED"/>
    <property type="match status" value="1"/>
</dbReference>
<comment type="caution">
    <text evidence="2">The sequence shown here is derived from an EMBL/GenBank/DDBJ whole genome shotgun (WGS) entry which is preliminary data.</text>
</comment>
<dbReference type="AlphaFoldDB" id="A0AAD7B6K4"/>
<reference evidence="2" key="1">
    <citation type="submission" date="2023-03" db="EMBL/GenBank/DDBJ databases">
        <title>Massive genome expansion in bonnet fungi (Mycena s.s.) driven by repeated elements and novel gene families across ecological guilds.</title>
        <authorList>
            <consortium name="Lawrence Berkeley National Laboratory"/>
            <person name="Harder C.B."/>
            <person name="Miyauchi S."/>
            <person name="Viragh M."/>
            <person name="Kuo A."/>
            <person name="Thoen E."/>
            <person name="Andreopoulos B."/>
            <person name="Lu D."/>
            <person name="Skrede I."/>
            <person name="Drula E."/>
            <person name="Henrissat B."/>
            <person name="Morin E."/>
            <person name="Kohler A."/>
            <person name="Barry K."/>
            <person name="LaButti K."/>
            <person name="Morin E."/>
            <person name="Salamov A."/>
            <person name="Lipzen A."/>
            <person name="Mereny Z."/>
            <person name="Hegedus B."/>
            <person name="Baldrian P."/>
            <person name="Stursova M."/>
            <person name="Weitz H."/>
            <person name="Taylor A."/>
            <person name="Grigoriev I.V."/>
            <person name="Nagy L.G."/>
            <person name="Martin F."/>
            <person name="Kauserud H."/>
        </authorList>
    </citation>
    <scope>NUCLEOTIDE SEQUENCE</scope>
    <source>
        <strain evidence="2">9284</strain>
    </source>
</reference>
<sequence>MAAPTPTTRIVRVKPQIVITSNRGVIQDSGDEIFQVSDTGHQIAPPMWIWLVDVFELPETENREQLTTNLIQGLERALGDHPELTGTMHCDTQTKRIVIKVPQGAATALHIKDAASQIPSYAWYHEHDYPVHRLEIAQLIPPEAVSMPIPIAPNLDTPGPVVAAFQVTFIEGGVIVGSAISHQVTDGLGSDAFLTTWAAYSKAAATGEPVCLGSDIPPHDLFTSEIKPSSHEWDALNGKYPTFRSNTAPPPPLSSGEVFKSRVFHVPRSKLAELKAECSVGLSAGEYISTWDAVVALWWRALLRARRPTLNLNVDEATTWATQAVNMRSRIKPGQTISSRFIGVSVALPRTEPLSVAQVLGARAEALPFVAQTVHTVAEQVTPTYIQGQLHWAAGSPDLRYNELMLPWVNGHDCAAVSWRELRPYTMHDFGFGLPTGFRWPQVARAGMKGRGVDEGLEVTFTVEERCFARLEKDEELLAYCEQRGLGL</sequence>
<keyword evidence="3" id="KW-1185">Reference proteome</keyword>
<dbReference type="InterPro" id="IPR023213">
    <property type="entry name" value="CAT-like_dom_sf"/>
</dbReference>
<accession>A0AAD7B6K4</accession>